<dbReference type="OrthoDB" id="2724739at2"/>
<dbReference type="GO" id="GO:0036503">
    <property type="term" value="P:ERAD pathway"/>
    <property type="evidence" value="ECO:0007669"/>
    <property type="project" value="TreeGrafter"/>
</dbReference>
<evidence type="ECO:0000313" key="1">
    <source>
        <dbReference type="EMBL" id="PLS05361.1"/>
    </source>
</evidence>
<keyword evidence="2" id="KW-1185">Reference proteome</keyword>
<gene>
    <name evidence="1" type="ORF">CVD27_10195</name>
</gene>
<comment type="caution">
    <text evidence="1">The sequence shown here is derived from an EMBL/GenBank/DDBJ whole genome shotgun (WGS) entry which is preliminary data.</text>
</comment>
<evidence type="ECO:0000313" key="2">
    <source>
        <dbReference type="Proteomes" id="UP000234950"/>
    </source>
</evidence>
<evidence type="ECO:0008006" key="3">
    <source>
        <dbReference type="Google" id="ProtNLM"/>
    </source>
</evidence>
<dbReference type="Pfam" id="PF08238">
    <property type="entry name" value="Sel1"/>
    <property type="match status" value="3"/>
</dbReference>
<dbReference type="InterPro" id="IPR050767">
    <property type="entry name" value="Sel1_AlgK"/>
</dbReference>
<dbReference type="AlphaFoldDB" id="A0A2N5HIL3"/>
<dbReference type="InterPro" id="IPR011990">
    <property type="entry name" value="TPR-like_helical_dom_sf"/>
</dbReference>
<dbReference type="Gene3D" id="1.25.40.10">
    <property type="entry name" value="Tetratricopeptide repeat domain"/>
    <property type="match status" value="1"/>
</dbReference>
<dbReference type="SUPFAM" id="SSF81901">
    <property type="entry name" value="HCP-like"/>
    <property type="match status" value="1"/>
</dbReference>
<proteinExistence type="predicted"/>
<sequence length="239" mass="27351">MLMVFLFIYITSNYYILKLLGGNNLKIGETKLNSDFNKMLNNEHVLVENDTLQDLFKKYKRFYEAESFLESLEILTQTLNKGFSHAEFEMGKHHYFGNDQLGVVKDYLKAFKYFSEAADQGHAGALYYQGIMYLEGLGVVLDINQALLSLNNAAIQGETEAIDTLGKIYQFGYSNILPDYKKAESYYKNAVKLGYPPSMLNLAVLLEKQFRFEEAYELIIESAKLGYMGAIHYGLSTYK</sequence>
<dbReference type="InterPro" id="IPR006597">
    <property type="entry name" value="Sel1-like"/>
</dbReference>
<dbReference type="PANTHER" id="PTHR11102">
    <property type="entry name" value="SEL-1-LIKE PROTEIN"/>
    <property type="match status" value="1"/>
</dbReference>
<organism evidence="1 2">
    <name type="scientific">Neobacillus cucumis</name>
    <dbReference type="NCBI Taxonomy" id="1740721"/>
    <lineage>
        <taxon>Bacteria</taxon>
        <taxon>Bacillati</taxon>
        <taxon>Bacillota</taxon>
        <taxon>Bacilli</taxon>
        <taxon>Bacillales</taxon>
        <taxon>Bacillaceae</taxon>
        <taxon>Neobacillus</taxon>
    </lineage>
</organism>
<reference evidence="1 2" key="1">
    <citation type="submission" date="2017-11" db="EMBL/GenBank/DDBJ databases">
        <title>Comparitive Functional Genomics of Dry Heat Resistant strains isolated from the Viking Spacecraft.</title>
        <authorList>
            <person name="Seuylemezian A."/>
            <person name="Cooper K."/>
            <person name="Vaishampayan P."/>
        </authorList>
    </citation>
    <scope>NUCLEOTIDE SEQUENCE [LARGE SCALE GENOMIC DNA]</scope>
    <source>
        <strain evidence="1 2">V32-6</strain>
    </source>
</reference>
<accession>A0A2N5HIL3</accession>
<dbReference type="EMBL" id="PGVE01000041">
    <property type="protein sequence ID" value="PLS05361.1"/>
    <property type="molecule type" value="Genomic_DNA"/>
</dbReference>
<protein>
    <recommendedName>
        <fullName evidence="3">Sel1 repeat family protein</fullName>
    </recommendedName>
</protein>
<dbReference type="SMART" id="SM00671">
    <property type="entry name" value="SEL1"/>
    <property type="match status" value="4"/>
</dbReference>
<dbReference type="Proteomes" id="UP000234950">
    <property type="component" value="Unassembled WGS sequence"/>
</dbReference>
<dbReference type="PANTHER" id="PTHR11102:SF147">
    <property type="entry name" value="SEL1L ADAPTOR SUBUNIT OF ERAD E3 UBIQUITIN LIGASE"/>
    <property type="match status" value="1"/>
</dbReference>
<name>A0A2N5HIL3_9BACI</name>